<dbReference type="Pfam" id="PF04264">
    <property type="entry name" value="YceI"/>
    <property type="match status" value="1"/>
</dbReference>
<accession>A0ABR9G5Z8</accession>
<evidence type="ECO:0000313" key="2">
    <source>
        <dbReference type="EMBL" id="MBE1159468.1"/>
    </source>
</evidence>
<dbReference type="PANTHER" id="PTHR34406:SF1">
    <property type="entry name" value="PROTEIN YCEI"/>
    <property type="match status" value="1"/>
</dbReference>
<name>A0ABR9G5Z8_9GAMM</name>
<dbReference type="SUPFAM" id="SSF101874">
    <property type="entry name" value="YceI-like"/>
    <property type="match status" value="1"/>
</dbReference>
<sequence>MVLLLGMYGTASRAADTSAPPATAATATPPAGAYRIDKSHASLLLRVSHMGFSTYTTRFSRFDATLSFDPTNIPASKLVAIIETASLEMDAAPKMCTDIVRGPQLLDAAKFPKIVFRSDSIRMTGDKTFEISGKLDLHGVTRPLTLTATYNGGYPGMPNMDPHARIGFSAHGSFKRSDFGMGFGVPAPGTTMGVGDLIDVTIEAEFTGPALPNAAAKPH</sequence>
<organism evidence="2 3">
    <name type="scientific">Dyella acidiphila</name>
    <dbReference type="NCBI Taxonomy" id="2775866"/>
    <lineage>
        <taxon>Bacteria</taxon>
        <taxon>Pseudomonadati</taxon>
        <taxon>Pseudomonadota</taxon>
        <taxon>Gammaproteobacteria</taxon>
        <taxon>Lysobacterales</taxon>
        <taxon>Rhodanobacteraceae</taxon>
        <taxon>Dyella</taxon>
    </lineage>
</organism>
<feature type="domain" description="Lipid/polyisoprenoid-binding YceI-like" evidence="1">
    <location>
        <begin position="33"/>
        <end position="207"/>
    </location>
</feature>
<evidence type="ECO:0000313" key="3">
    <source>
        <dbReference type="Proteomes" id="UP000651010"/>
    </source>
</evidence>
<gene>
    <name evidence="2" type="ORF">IGX34_03655</name>
</gene>
<evidence type="ECO:0000259" key="1">
    <source>
        <dbReference type="SMART" id="SM00867"/>
    </source>
</evidence>
<dbReference type="EMBL" id="JACZZA010000001">
    <property type="protein sequence ID" value="MBE1159468.1"/>
    <property type="molecule type" value="Genomic_DNA"/>
</dbReference>
<dbReference type="PANTHER" id="PTHR34406">
    <property type="entry name" value="PROTEIN YCEI"/>
    <property type="match status" value="1"/>
</dbReference>
<dbReference type="Proteomes" id="UP000651010">
    <property type="component" value="Unassembled WGS sequence"/>
</dbReference>
<dbReference type="Gene3D" id="2.40.128.110">
    <property type="entry name" value="Lipid/polyisoprenoid-binding, YceI-like"/>
    <property type="match status" value="1"/>
</dbReference>
<keyword evidence="3" id="KW-1185">Reference proteome</keyword>
<dbReference type="InterPro" id="IPR007372">
    <property type="entry name" value="Lipid/polyisoprenoid-bd_YceI"/>
</dbReference>
<comment type="caution">
    <text evidence="2">The sequence shown here is derived from an EMBL/GenBank/DDBJ whole genome shotgun (WGS) entry which is preliminary data.</text>
</comment>
<proteinExistence type="predicted"/>
<dbReference type="SMART" id="SM00867">
    <property type="entry name" value="YceI"/>
    <property type="match status" value="1"/>
</dbReference>
<protein>
    <submittedName>
        <fullName evidence="2">Polyisoprenoid-binding protein</fullName>
    </submittedName>
</protein>
<dbReference type="InterPro" id="IPR036761">
    <property type="entry name" value="TTHA0802/YceI-like_sf"/>
</dbReference>
<reference evidence="2 3" key="1">
    <citation type="submission" date="2020-09" db="EMBL/GenBank/DDBJ databases">
        <title>Dyella sp. 7MK23 isolated from forest soil.</title>
        <authorList>
            <person name="Fu J."/>
        </authorList>
    </citation>
    <scope>NUCLEOTIDE SEQUENCE [LARGE SCALE GENOMIC DNA]</scope>
    <source>
        <strain evidence="2 3">7MK23</strain>
    </source>
</reference>